<dbReference type="InterPro" id="IPR032875">
    <property type="entry name" value="Succ_CoA_lig_flav_dom"/>
</dbReference>
<dbReference type="GO" id="GO:0050563">
    <property type="term" value="F:trans-feruloyl-CoA synthase activity"/>
    <property type="evidence" value="ECO:0007669"/>
    <property type="project" value="UniProtKB-EC"/>
</dbReference>
<evidence type="ECO:0000313" key="3">
    <source>
        <dbReference type="Proteomes" id="UP000656319"/>
    </source>
</evidence>
<dbReference type="Gene3D" id="3.40.50.720">
    <property type="entry name" value="NAD(P)-binding Rossmann-like Domain"/>
    <property type="match status" value="1"/>
</dbReference>
<dbReference type="Pfam" id="PF13380">
    <property type="entry name" value="CoA_binding_2"/>
    <property type="match status" value="1"/>
</dbReference>
<reference evidence="2 3" key="1">
    <citation type="submission" date="2020-10" db="EMBL/GenBank/DDBJ databases">
        <authorList>
            <person name="Peeters C."/>
        </authorList>
    </citation>
    <scope>NUCLEOTIDE SEQUENCE [LARGE SCALE GENOMIC DNA]</scope>
    <source>
        <strain evidence="2 3">LMG 27952</strain>
    </source>
</reference>
<evidence type="ECO:0000259" key="1">
    <source>
        <dbReference type="SMART" id="SM00881"/>
    </source>
</evidence>
<dbReference type="Gene3D" id="3.30.470.20">
    <property type="entry name" value="ATP-grasp fold, B domain"/>
    <property type="match status" value="1"/>
</dbReference>
<keyword evidence="3" id="KW-1185">Reference proteome</keyword>
<dbReference type="Gene3D" id="3.30.1490.20">
    <property type="entry name" value="ATP-grasp fold, A domain"/>
    <property type="match status" value="1"/>
</dbReference>
<dbReference type="EMBL" id="CAJHCQ010000024">
    <property type="protein sequence ID" value="CAD6558154.1"/>
    <property type="molecule type" value="Genomic_DNA"/>
</dbReference>
<evidence type="ECO:0000313" key="2">
    <source>
        <dbReference type="EMBL" id="CAD6558154.1"/>
    </source>
</evidence>
<dbReference type="SUPFAM" id="SSF52210">
    <property type="entry name" value="Succinyl-CoA synthetase domains"/>
    <property type="match status" value="2"/>
</dbReference>
<comment type="caution">
    <text evidence="2">The sequence shown here is derived from an EMBL/GenBank/DDBJ whole genome shotgun (WGS) entry which is preliminary data.</text>
</comment>
<dbReference type="Pfam" id="PF13607">
    <property type="entry name" value="Succ_CoA_lig"/>
    <property type="match status" value="1"/>
</dbReference>
<dbReference type="EC" id="6.2.1.34" evidence="2"/>
<dbReference type="Pfam" id="PF13549">
    <property type="entry name" value="ATP-grasp_5"/>
    <property type="match status" value="1"/>
</dbReference>
<protein>
    <submittedName>
        <fullName evidence="2">Trans-feruloyl-CoA synthase FCS1</fullName>
        <ecNumber evidence="2">6.2.1.34</ecNumber>
    </submittedName>
</protein>
<feature type="domain" description="CoA-binding" evidence="1">
    <location>
        <begin position="29"/>
        <end position="119"/>
    </location>
</feature>
<keyword evidence="2" id="KW-0436">Ligase</keyword>
<dbReference type="Gene3D" id="3.40.50.261">
    <property type="entry name" value="Succinyl-CoA synthetase domains"/>
    <property type="match status" value="2"/>
</dbReference>
<dbReference type="InterPro" id="IPR016102">
    <property type="entry name" value="Succinyl-CoA_synth-like"/>
</dbReference>
<name>A0ABM8P791_9BURK</name>
<organism evidence="2 3">
    <name type="scientific">Paraburkholderia hiiakae</name>
    <dbReference type="NCBI Taxonomy" id="1081782"/>
    <lineage>
        <taxon>Bacteria</taxon>
        <taxon>Pseudomonadati</taxon>
        <taxon>Pseudomonadota</taxon>
        <taxon>Betaproteobacteria</taxon>
        <taxon>Burkholderiales</taxon>
        <taxon>Burkholderiaceae</taxon>
        <taxon>Paraburkholderia</taxon>
    </lineage>
</organism>
<dbReference type="PANTHER" id="PTHR42793:SF4">
    <property type="entry name" value="BLL6376 PROTEIN"/>
    <property type="match status" value="1"/>
</dbReference>
<accession>A0ABM8P791</accession>
<dbReference type="InterPro" id="IPR036291">
    <property type="entry name" value="NAD(P)-bd_dom_sf"/>
</dbReference>
<dbReference type="Proteomes" id="UP000656319">
    <property type="component" value="Unassembled WGS sequence"/>
</dbReference>
<dbReference type="SUPFAM" id="SSF56059">
    <property type="entry name" value="Glutathione synthetase ATP-binding domain-like"/>
    <property type="match status" value="1"/>
</dbReference>
<dbReference type="InterPro" id="IPR013815">
    <property type="entry name" value="ATP_grasp_subdomain_1"/>
</dbReference>
<dbReference type="PANTHER" id="PTHR42793">
    <property type="entry name" value="COA BINDING DOMAIN CONTAINING PROTEIN"/>
    <property type="match status" value="1"/>
</dbReference>
<sequence>MLLQNTPAMAHTRANERGDTAVAANLHRLLNPTSIAFIGGRSIASALQRSREFGFKGDIWLVNPTHAEIDGERCYARVEDLPRAPDATFIAVPSTAAIGVVRELAARGAGGAVVYASGFSETGAEGAALQASLLEAAGDMAMLGPNCYGLLNGLDGSALWPVAHGTARVERGVAVITQSGNLAYNLSMSARGLPFAYLASVGNQAQVDVARLVNAFVDDERVRAIGMHIEGLKDVSAFSEAATRALARGVPIVALKSGVSELGAQLALSHTSSLAGADSLYDALFQRLGVIRARDPVELVETLKLLSIAGVPRRSTLAALATSGGDAGLVADLAEAQNIAFPAVSERGRATLQGVLPPYANIANPLDFTTTPWGRPDAMRTCCDALLSEQPGAAAMILDYPKEETGERPQCDIAADAFAASARAHGVPAALISVFPELTPPEHALRMAAAGVAPLQGLREGIAALGAAMWYGKTREARLAEDRLSSLPVLRVPGLAASDAPGRLLDEWASKRLLAGYGLDVPEAVCVSPAVAPAAAQRLGFPVCVKVVSEHLPHKTEAGAVALRLDSPEAVARAVTRMTESVARYAPEVVVERILVERMASPPLMELIVGVKRDASFGLALVLGSGGVLVELIRDTATLLLPASEQDVRAALLGLKLGPLLTGYRGSAPADLDAVVRNVMAIARFAQDHAQTLLELDVNPLLVSKDGAVAVDALVRLAS</sequence>
<dbReference type="SUPFAM" id="SSF51735">
    <property type="entry name" value="NAD(P)-binding Rossmann-fold domains"/>
    <property type="match status" value="1"/>
</dbReference>
<gene>
    <name evidence="2" type="primary">FCS1</name>
    <name evidence="2" type="ORF">LMG27952_06557</name>
</gene>
<dbReference type="SMART" id="SM00881">
    <property type="entry name" value="CoA_binding"/>
    <property type="match status" value="1"/>
</dbReference>
<dbReference type="InterPro" id="IPR003781">
    <property type="entry name" value="CoA-bd"/>
</dbReference>
<proteinExistence type="predicted"/>